<name>A0A0L8FXU0_OCTBM</name>
<gene>
    <name evidence="1" type="ORF">OCBIM_22005579mg</name>
</gene>
<dbReference type="EMBL" id="KQ425655">
    <property type="protein sequence ID" value="KOF69155.1"/>
    <property type="molecule type" value="Genomic_DNA"/>
</dbReference>
<organism evidence="1">
    <name type="scientific">Octopus bimaculoides</name>
    <name type="common">California two-spotted octopus</name>
    <dbReference type="NCBI Taxonomy" id="37653"/>
    <lineage>
        <taxon>Eukaryota</taxon>
        <taxon>Metazoa</taxon>
        <taxon>Spiralia</taxon>
        <taxon>Lophotrochozoa</taxon>
        <taxon>Mollusca</taxon>
        <taxon>Cephalopoda</taxon>
        <taxon>Coleoidea</taxon>
        <taxon>Octopodiformes</taxon>
        <taxon>Octopoda</taxon>
        <taxon>Incirrata</taxon>
        <taxon>Octopodidae</taxon>
        <taxon>Octopus</taxon>
    </lineage>
</organism>
<sequence>MFMHFPKNTRSFSEVSYNQVTTSVHQKYISYYLALTIYIHIYLVDADNSPIITNVGFSFPFITDLL</sequence>
<accession>A0A0L8FXU0</accession>
<evidence type="ECO:0000313" key="1">
    <source>
        <dbReference type="EMBL" id="KOF69155.1"/>
    </source>
</evidence>
<dbReference type="AlphaFoldDB" id="A0A0L8FXU0"/>
<reference evidence="1" key="1">
    <citation type="submission" date="2015-07" db="EMBL/GenBank/DDBJ databases">
        <title>MeaNS - Measles Nucleotide Surveillance Program.</title>
        <authorList>
            <person name="Tran T."/>
            <person name="Druce J."/>
        </authorList>
    </citation>
    <scope>NUCLEOTIDE SEQUENCE</scope>
    <source>
        <strain evidence="1">UCB-OBI-ISO-001</strain>
        <tissue evidence="1">Gonad</tissue>
    </source>
</reference>
<proteinExistence type="predicted"/>
<protein>
    <submittedName>
        <fullName evidence="1">Uncharacterized protein</fullName>
    </submittedName>
</protein>